<dbReference type="InterPro" id="IPR000742">
    <property type="entry name" value="EGF"/>
</dbReference>
<accession>A0A9P1N9W4</accession>
<reference evidence="8" key="1">
    <citation type="submission" date="2022-11" db="EMBL/GenBank/DDBJ databases">
        <authorList>
            <person name="Kikuchi T."/>
        </authorList>
    </citation>
    <scope>NUCLEOTIDE SEQUENCE</scope>
    <source>
        <strain evidence="8">PS1010</strain>
    </source>
</reference>
<evidence type="ECO:0000256" key="2">
    <source>
        <dbReference type="ARBA" id="ARBA00022729"/>
    </source>
</evidence>
<keyword evidence="1 6" id="KW-0245">EGF-like domain</keyword>
<evidence type="ECO:0000256" key="3">
    <source>
        <dbReference type="ARBA" id="ARBA00022737"/>
    </source>
</evidence>
<keyword evidence="2" id="KW-0732">Signal</keyword>
<dbReference type="OrthoDB" id="5772665at2759"/>
<evidence type="ECO:0000256" key="4">
    <source>
        <dbReference type="ARBA" id="ARBA00023157"/>
    </source>
</evidence>
<evidence type="ECO:0000259" key="7">
    <source>
        <dbReference type="PROSITE" id="PS50026"/>
    </source>
</evidence>
<protein>
    <recommendedName>
        <fullName evidence="7">EGF-like domain-containing protein</fullName>
    </recommendedName>
</protein>
<dbReference type="Proteomes" id="UP001152747">
    <property type="component" value="Unassembled WGS sequence"/>
</dbReference>
<evidence type="ECO:0000256" key="6">
    <source>
        <dbReference type="PROSITE-ProRule" id="PRU00076"/>
    </source>
</evidence>
<dbReference type="CDD" id="cd00054">
    <property type="entry name" value="EGF_CA"/>
    <property type="match status" value="1"/>
</dbReference>
<name>A0A9P1N9W4_9PELO</name>
<comment type="caution">
    <text evidence="8">The sequence shown here is derived from an EMBL/GenBank/DDBJ whole genome shotgun (WGS) entry which is preliminary data.</text>
</comment>
<dbReference type="GO" id="GO:0045597">
    <property type="term" value="P:positive regulation of cell differentiation"/>
    <property type="evidence" value="ECO:0007669"/>
    <property type="project" value="UniProtKB-ARBA"/>
</dbReference>
<comment type="caution">
    <text evidence="6">Lacks conserved residue(s) required for the propagation of feature annotation.</text>
</comment>
<organism evidence="8 9">
    <name type="scientific">Caenorhabditis angaria</name>
    <dbReference type="NCBI Taxonomy" id="860376"/>
    <lineage>
        <taxon>Eukaryota</taxon>
        <taxon>Metazoa</taxon>
        <taxon>Ecdysozoa</taxon>
        <taxon>Nematoda</taxon>
        <taxon>Chromadorea</taxon>
        <taxon>Rhabditida</taxon>
        <taxon>Rhabditina</taxon>
        <taxon>Rhabditomorpha</taxon>
        <taxon>Rhabditoidea</taxon>
        <taxon>Rhabditidae</taxon>
        <taxon>Peloderinae</taxon>
        <taxon>Caenorhabditis</taxon>
    </lineage>
</organism>
<dbReference type="FunFam" id="2.10.25.10:FF:000012">
    <property type="entry name" value="Delta-like protein"/>
    <property type="match status" value="1"/>
</dbReference>
<evidence type="ECO:0000256" key="5">
    <source>
        <dbReference type="ARBA" id="ARBA00023180"/>
    </source>
</evidence>
<evidence type="ECO:0000313" key="8">
    <source>
        <dbReference type="EMBL" id="CAI5456431.1"/>
    </source>
</evidence>
<keyword evidence="5" id="KW-0325">Glycoprotein</keyword>
<dbReference type="Gene3D" id="2.10.25.10">
    <property type="entry name" value="Laminin"/>
    <property type="match status" value="1"/>
</dbReference>
<sequence length="91" mass="10204">MAITVSELLNGVASRLVYEGSICDRHPCWNDGKCHINSTSNYFCECPPSFVGVKCEYRILDLCKISKCQNFGICDFGNFKVDCSLLRQKGL</sequence>
<evidence type="ECO:0000256" key="1">
    <source>
        <dbReference type="ARBA" id="ARBA00022536"/>
    </source>
</evidence>
<dbReference type="SUPFAM" id="SSF57196">
    <property type="entry name" value="EGF/Laminin"/>
    <property type="match status" value="1"/>
</dbReference>
<dbReference type="PROSITE" id="PS00022">
    <property type="entry name" value="EGF_1"/>
    <property type="match status" value="1"/>
</dbReference>
<gene>
    <name evidence="8" type="ORF">CAMP_LOCUS19068</name>
</gene>
<feature type="domain" description="EGF-like" evidence="7">
    <location>
        <begin position="19"/>
        <end position="56"/>
    </location>
</feature>
<keyword evidence="9" id="KW-1185">Reference proteome</keyword>
<feature type="disulfide bond" evidence="6">
    <location>
        <begin position="46"/>
        <end position="55"/>
    </location>
</feature>
<dbReference type="AlphaFoldDB" id="A0A9P1N9W4"/>
<proteinExistence type="predicted"/>
<keyword evidence="3" id="KW-0677">Repeat</keyword>
<keyword evidence="4 6" id="KW-1015">Disulfide bond</keyword>
<dbReference type="EMBL" id="CANHGI010000006">
    <property type="protein sequence ID" value="CAI5456431.1"/>
    <property type="molecule type" value="Genomic_DNA"/>
</dbReference>
<evidence type="ECO:0000313" key="9">
    <source>
        <dbReference type="Proteomes" id="UP001152747"/>
    </source>
</evidence>
<dbReference type="PROSITE" id="PS50026">
    <property type="entry name" value="EGF_3"/>
    <property type="match status" value="1"/>
</dbReference>
<dbReference type="SMART" id="SM00181">
    <property type="entry name" value="EGF"/>
    <property type="match status" value="1"/>
</dbReference>